<dbReference type="Proteomes" id="UP000029981">
    <property type="component" value="Unassembled WGS sequence"/>
</dbReference>
<reference evidence="1 2" key="2">
    <citation type="journal article" date="2009" name="PLoS ONE">
        <title>An integrated genetic and cytogenetic map of the cucumber genome.</title>
        <authorList>
            <person name="Ren Y."/>
            <person name="Zhang Z."/>
            <person name="Liu J."/>
            <person name="Staub J.E."/>
            <person name="Han Y."/>
            <person name="Cheng Z."/>
            <person name="Li X."/>
            <person name="Lu J."/>
            <person name="Miao H."/>
            <person name="Kang H."/>
            <person name="Xie B."/>
            <person name="Gu X."/>
            <person name="Wang X."/>
            <person name="Du Y."/>
            <person name="Jin W."/>
            <person name="Huang S."/>
        </authorList>
    </citation>
    <scope>NUCLEOTIDE SEQUENCE [LARGE SCALE GENOMIC DNA]</scope>
    <source>
        <strain evidence="2">cv. 9930</strain>
        <tissue evidence="1">Leaf</tissue>
    </source>
</reference>
<accession>A0ACB6HBQ7</accession>
<evidence type="ECO:0000313" key="1">
    <source>
        <dbReference type="EMBL" id="KAE8637329.1"/>
    </source>
</evidence>
<proteinExistence type="predicted"/>
<feature type="non-terminal residue" evidence="1">
    <location>
        <position position="1"/>
    </location>
</feature>
<reference evidence="1 2" key="4">
    <citation type="journal article" date="2011" name="BMC Genomics">
        <title>RNA-Seq improves annotation of protein-coding genes in the cucumber genome.</title>
        <authorList>
            <person name="Li Z."/>
            <person name="Zhang Z."/>
            <person name="Yan P."/>
            <person name="Huang S."/>
            <person name="Fei Z."/>
            <person name="Lin K."/>
        </authorList>
    </citation>
    <scope>NUCLEOTIDE SEQUENCE [LARGE SCALE GENOMIC DNA]</scope>
    <source>
        <strain evidence="2">cv. 9930</strain>
        <tissue evidence="1">Leaf</tissue>
    </source>
</reference>
<reference evidence="1 2" key="3">
    <citation type="journal article" date="2010" name="BMC Genomics">
        <title>Transcriptome sequencing and comparative analysis of cucumber flowers with different sex types.</title>
        <authorList>
            <person name="Guo S."/>
            <person name="Zheng Y."/>
            <person name="Joung J.G."/>
            <person name="Liu S."/>
            <person name="Zhang Z."/>
            <person name="Crasta O.R."/>
            <person name="Sobral B.W."/>
            <person name="Xu Y."/>
            <person name="Huang S."/>
            <person name="Fei Z."/>
        </authorList>
    </citation>
    <scope>NUCLEOTIDE SEQUENCE [LARGE SCALE GENOMIC DNA]</scope>
    <source>
        <strain evidence="2">cv. 9930</strain>
        <tissue evidence="1">Leaf</tissue>
    </source>
</reference>
<gene>
    <name evidence="1" type="ORF">Csa_023972</name>
</gene>
<keyword evidence="2" id="KW-1185">Reference proteome</keyword>
<name>A0ACB6HBQ7_CUCSA</name>
<evidence type="ECO:0000313" key="2">
    <source>
        <dbReference type="Proteomes" id="UP000029981"/>
    </source>
</evidence>
<dbReference type="EMBL" id="ACHR03000051">
    <property type="protein sequence ID" value="KAE8637329.1"/>
    <property type="molecule type" value="Genomic_DNA"/>
</dbReference>
<protein>
    <submittedName>
        <fullName evidence="1">Uncharacterized protein</fullName>
    </submittedName>
</protein>
<reference evidence="1 2" key="1">
    <citation type="journal article" date="2009" name="Nat. Genet.">
        <title>The genome of the cucumber, Cucumis sativus L.</title>
        <authorList>
            <person name="Huang S."/>
            <person name="Li R."/>
            <person name="Zhang Z."/>
            <person name="Li L."/>
            <person name="Gu X."/>
            <person name="Fan W."/>
            <person name="Lucas W.J."/>
            <person name="Wang X."/>
            <person name="Xie B."/>
            <person name="Ni P."/>
            <person name="Ren Y."/>
            <person name="Zhu H."/>
            <person name="Li J."/>
            <person name="Lin K."/>
            <person name="Jin W."/>
            <person name="Fei Z."/>
            <person name="Li G."/>
            <person name="Staub J."/>
            <person name="Kilian A."/>
            <person name="van der Vossen E.A."/>
            <person name="Wu Y."/>
            <person name="Guo J."/>
            <person name="He J."/>
            <person name="Jia Z."/>
            <person name="Ren Y."/>
            <person name="Tian G."/>
            <person name="Lu Y."/>
            <person name="Ruan J."/>
            <person name="Qian W."/>
            <person name="Wang M."/>
            <person name="Huang Q."/>
            <person name="Li B."/>
            <person name="Xuan Z."/>
            <person name="Cao J."/>
            <person name="Asan"/>
            <person name="Wu Z."/>
            <person name="Zhang J."/>
            <person name="Cai Q."/>
            <person name="Bai Y."/>
            <person name="Zhao B."/>
            <person name="Han Y."/>
            <person name="Li Y."/>
            <person name="Li X."/>
            <person name="Wang S."/>
            <person name="Shi Q."/>
            <person name="Liu S."/>
            <person name="Cho W.K."/>
            <person name="Kim J.Y."/>
            <person name="Xu Y."/>
            <person name="Heller-Uszynska K."/>
            <person name="Miao H."/>
            <person name="Cheng Z."/>
            <person name="Zhang S."/>
            <person name="Wu J."/>
            <person name="Yang Y."/>
            <person name="Kang H."/>
            <person name="Li M."/>
            <person name="Liang H."/>
            <person name="Ren X."/>
            <person name="Shi Z."/>
            <person name="Wen M."/>
            <person name="Jian M."/>
            <person name="Yang H."/>
            <person name="Zhang G."/>
            <person name="Yang Z."/>
            <person name="Chen R."/>
            <person name="Liu S."/>
            <person name="Li J."/>
            <person name="Ma L."/>
            <person name="Liu H."/>
            <person name="Zhou Y."/>
            <person name="Zhao J."/>
            <person name="Fang X."/>
            <person name="Li G."/>
            <person name="Fang L."/>
            <person name="Li Y."/>
            <person name="Liu D."/>
            <person name="Zheng H."/>
            <person name="Zhang Y."/>
            <person name="Qin N."/>
            <person name="Li Z."/>
            <person name="Yang G."/>
            <person name="Yang S."/>
            <person name="Bolund L."/>
            <person name="Kristiansen K."/>
            <person name="Zheng H."/>
            <person name="Li S."/>
            <person name="Zhang X."/>
            <person name="Yang H."/>
            <person name="Wang J."/>
            <person name="Sun R."/>
            <person name="Zhang B."/>
            <person name="Jiang S."/>
            <person name="Wang J."/>
            <person name="Du Y."/>
            <person name="Li S."/>
        </authorList>
    </citation>
    <scope>NUCLEOTIDE SEQUENCE [LARGE SCALE GENOMIC DNA]</scope>
    <source>
        <strain evidence="2">cv. 9930</strain>
        <tissue evidence="1">Leaf</tissue>
    </source>
</reference>
<organism evidence="1 2">
    <name type="scientific">Cucumis sativus</name>
    <name type="common">Cucumber</name>
    <dbReference type="NCBI Taxonomy" id="3659"/>
    <lineage>
        <taxon>Eukaryota</taxon>
        <taxon>Viridiplantae</taxon>
        <taxon>Streptophyta</taxon>
        <taxon>Embryophyta</taxon>
        <taxon>Tracheophyta</taxon>
        <taxon>Spermatophyta</taxon>
        <taxon>Magnoliopsida</taxon>
        <taxon>eudicotyledons</taxon>
        <taxon>Gunneridae</taxon>
        <taxon>Pentapetalae</taxon>
        <taxon>rosids</taxon>
        <taxon>fabids</taxon>
        <taxon>Cucurbitales</taxon>
        <taxon>Cucurbitaceae</taxon>
        <taxon>Benincaseae</taxon>
        <taxon>Cucumis</taxon>
    </lineage>
</organism>
<comment type="caution">
    <text evidence="1">The sequence shown here is derived from an EMBL/GenBank/DDBJ whole genome shotgun (WGS) entry which is preliminary data.</text>
</comment>
<sequence length="60" mass="6859">SEGATALDAEEVALGLRAEIAALDERRWLLNVVDDKVREADDWWMMERPLVADVGHRLRK</sequence>
<reference evidence="1 2" key="5">
    <citation type="journal article" date="2019" name="Gigascience">
        <title>A chromosome-scale genome assembly of cucumber (Cucumis sativus L.).</title>
        <authorList>
            <person name="Li Q."/>
            <person name="Li H."/>
            <person name="Huang W."/>
            <person name="Xu Y."/>
            <person name="Zhou Q."/>
            <person name="Wang S."/>
            <person name="Ruan J."/>
            <person name="Huang S."/>
            <person name="Zhang Z."/>
        </authorList>
    </citation>
    <scope>NUCLEOTIDE SEQUENCE [LARGE SCALE GENOMIC DNA]</scope>
    <source>
        <strain evidence="2">cv. 9930</strain>
        <tissue evidence="1">Leaf</tissue>
    </source>
</reference>